<evidence type="ECO:0000313" key="5">
    <source>
        <dbReference type="EMBL" id="TGJ87640.1"/>
    </source>
</evidence>
<organism evidence="5 6">
    <name type="scientific">Xylaria hypoxylon</name>
    <dbReference type="NCBI Taxonomy" id="37992"/>
    <lineage>
        <taxon>Eukaryota</taxon>
        <taxon>Fungi</taxon>
        <taxon>Dikarya</taxon>
        <taxon>Ascomycota</taxon>
        <taxon>Pezizomycotina</taxon>
        <taxon>Sordariomycetes</taxon>
        <taxon>Xylariomycetidae</taxon>
        <taxon>Xylariales</taxon>
        <taxon>Xylariaceae</taxon>
        <taxon>Xylaria</taxon>
    </lineage>
</organism>
<dbReference type="PANTHER" id="PTHR15245:SF20">
    <property type="entry name" value="SYMPLEKIN"/>
    <property type="match status" value="1"/>
</dbReference>
<dbReference type="GO" id="GO:0006397">
    <property type="term" value="P:mRNA processing"/>
    <property type="evidence" value="ECO:0007669"/>
    <property type="project" value="UniProtKB-KW"/>
</dbReference>
<dbReference type="STRING" id="37992.A0A4Z0Z7E4"/>
<dbReference type="InterPro" id="IPR021850">
    <property type="entry name" value="Symplekin/Pta1"/>
</dbReference>
<feature type="domain" description="Symplekin/Pta1 N-terminal" evidence="4">
    <location>
        <begin position="91"/>
        <end position="287"/>
    </location>
</feature>
<keyword evidence="3" id="KW-0539">Nucleus</keyword>
<evidence type="ECO:0000256" key="2">
    <source>
        <dbReference type="ARBA" id="ARBA00022664"/>
    </source>
</evidence>
<dbReference type="InterPro" id="IPR011989">
    <property type="entry name" value="ARM-like"/>
</dbReference>
<gene>
    <name evidence="5" type="ORF">E0Z10_g1107</name>
</gene>
<name>A0A4Z0Z7E4_9PEZI</name>
<evidence type="ECO:0000259" key="4">
    <source>
        <dbReference type="Pfam" id="PF11935"/>
    </source>
</evidence>
<evidence type="ECO:0000256" key="1">
    <source>
        <dbReference type="ARBA" id="ARBA00004123"/>
    </source>
</evidence>
<dbReference type="EMBL" id="SKBN01000011">
    <property type="protein sequence ID" value="TGJ87640.1"/>
    <property type="molecule type" value="Genomic_DNA"/>
</dbReference>
<proteinExistence type="predicted"/>
<evidence type="ECO:0000256" key="3">
    <source>
        <dbReference type="ARBA" id="ARBA00023242"/>
    </source>
</evidence>
<evidence type="ECO:0000313" key="6">
    <source>
        <dbReference type="Proteomes" id="UP000297716"/>
    </source>
</evidence>
<comment type="caution">
    <text evidence="5">The sequence shown here is derived from an EMBL/GenBank/DDBJ whole genome shotgun (WGS) entry which is preliminary data.</text>
</comment>
<dbReference type="PANTHER" id="PTHR15245">
    <property type="entry name" value="SYMPLEKIN-RELATED"/>
    <property type="match status" value="1"/>
</dbReference>
<dbReference type="GO" id="GO:0005847">
    <property type="term" value="C:mRNA cleavage and polyadenylation specificity factor complex"/>
    <property type="evidence" value="ECO:0007669"/>
    <property type="project" value="TreeGrafter"/>
</dbReference>
<protein>
    <recommendedName>
        <fullName evidence="4">Symplekin/Pta1 N-terminal domain-containing protein</fullName>
    </recommendedName>
</protein>
<dbReference type="Gene3D" id="1.25.10.10">
    <property type="entry name" value="Leucine-rich Repeat Variant"/>
    <property type="match status" value="2"/>
</dbReference>
<dbReference type="AlphaFoldDB" id="A0A4Z0Z7E4"/>
<comment type="subcellular location">
    <subcellularLocation>
        <location evidence="1">Nucleus</location>
    </subcellularLocation>
</comment>
<accession>A0A4Z0Z7E4</accession>
<dbReference type="Pfam" id="PF11935">
    <property type="entry name" value="SYMPK_PTA1_N"/>
    <property type="match status" value="1"/>
</dbReference>
<keyword evidence="2" id="KW-0507">mRNA processing</keyword>
<reference evidence="5 6" key="1">
    <citation type="submission" date="2019-03" db="EMBL/GenBank/DDBJ databases">
        <title>Draft genome sequence of Xylaria hypoxylon DSM 108379, a ubiquitous saprotrophic-parasitic fungi on hardwood.</title>
        <authorList>
            <person name="Buettner E."/>
            <person name="Leonhardt S."/>
            <person name="Gebauer A.M."/>
            <person name="Liers C."/>
            <person name="Hofrichter M."/>
            <person name="Kellner H."/>
        </authorList>
    </citation>
    <scope>NUCLEOTIDE SEQUENCE [LARGE SCALE GENOMIC DNA]</scope>
    <source>
        <strain evidence="5 6">DSM 108379</strain>
    </source>
</reference>
<keyword evidence="6" id="KW-1185">Reference proteome</keyword>
<dbReference type="OrthoDB" id="331600at2759"/>
<dbReference type="InterPro" id="IPR032460">
    <property type="entry name" value="Symplekin/Pta1_N"/>
</dbReference>
<dbReference type="Proteomes" id="UP000297716">
    <property type="component" value="Unassembled WGS sequence"/>
</dbReference>
<sequence>MAATQLSVADQIRQLEGARKLVLKDVSYYPQVIQATLPIIGPSSQVEFRRWGSEFLAEAFATPAVPLSSKETLSLVVLDTLKSLVEDPKQDVLVLRGVIQAAASIYPLAMRWIINNSYDSTTWEKMTAIKTRIRDMWDTAPLTRGDPLDISRNMVPPNHPALDGDQLEAEASGLLDRMLSALEDDTSDPLLVDATLNTLSILVRQRPKTSNRIISTLFNFNPLKLATTGPLTPKTKVLVKSMEKTTRMLLTHLYRRDVHNPLAGRMQQYVERLVRSRAEIFDETGRKRAMIDQASAVEAKRQRTTTLSSQPQIEITPLKHGENSLAEVFTFTNNEGLKKFSVSDTIPAPLAAKISIRTISQLDTEILQRAINGVRARLAAFHEAHQQPINPETAPLDVEEDEDDYEPDYYAAEDTEQLMNKLDASPTDERRDLQAPVLGALALPAFKLPPPPTLDPEQAARVGQGAIARVFGTMQTLEDPATKKSKAGLNRLAASSYDRDSWITVITRLATRANAGLDEISIIKDEDSTLALPTVSMSDSIREMLYAYVLEDFRKRIDVAVTWLSEEWYKERVQQRFASSPDQPDGTPANYEKWTLRLIDAFLPYLHSQDKILTRFLSELPELTVSILARVNTLCRDPSLVNLALTSLYYLVMFRPPVRNIALDTVQDIWTEYEDARPTAAKYLQRWRPGFVEAAQQGVQGVQGAGSTPVGTNGTVVAT</sequence>